<keyword evidence="3" id="KW-1185">Reference proteome</keyword>
<dbReference type="AlphaFoldDB" id="A0A6H5IP85"/>
<protein>
    <submittedName>
        <fullName evidence="2">Uncharacterized protein</fullName>
    </submittedName>
</protein>
<evidence type="ECO:0000256" key="1">
    <source>
        <dbReference type="SAM" id="MobiDB-lite"/>
    </source>
</evidence>
<evidence type="ECO:0000313" key="2">
    <source>
        <dbReference type="EMBL" id="CAB0039246.1"/>
    </source>
</evidence>
<accession>A0A6H5IP85</accession>
<gene>
    <name evidence="2" type="ORF">TBRA_LOCUS10996</name>
</gene>
<organism evidence="2 3">
    <name type="scientific">Trichogramma brassicae</name>
    <dbReference type="NCBI Taxonomy" id="86971"/>
    <lineage>
        <taxon>Eukaryota</taxon>
        <taxon>Metazoa</taxon>
        <taxon>Ecdysozoa</taxon>
        <taxon>Arthropoda</taxon>
        <taxon>Hexapoda</taxon>
        <taxon>Insecta</taxon>
        <taxon>Pterygota</taxon>
        <taxon>Neoptera</taxon>
        <taxon>Endopterygota</taxon>
        <taxon>Hymenoptera</taxon>
        <taxon>Apocrita</taxon>
        <taxon>Proctotrupomorpha</taxon>
        <taxon>Chalcidoidea</taxon>
        <taxon>Trichogrammatidae</taxon>
        <taxon>Trichogramma</taxon>
    </lineage>
</organism>
<dbReference type="Proteomes" id="UP000479190">
    <property type="component" value="Unassembled WGS sequence"/>
</dbReference>
<feature type="region of interest" description="Disordered" evidence="1">
    <location>
        <begin position="153"/>
        <end position="181"/>
    </location>
</feature>
<dbReference type="EMBL" id="CADCXV010000947">
    <property type="protein sequence ID" value="CAB0039246.1"/>
    <property type="molecule type" value="Genomic_DNA"/>
</dbReference>
<name>A0A6H5IP85_9HYME</name>
<feature type="region of interest" description="Disordered" evidence="1">
    <location>
        <begin position="82"/>
        <end position="107"/>
    </location>
</feature>
<proteinExistence type="predicted"/>
<sequence>MAKSASRASSAARPRALWASLRARKHCRRRAAISSVHQYTGSWRRRPPPPLGIDRHAAGFGDGGDESSRHVLRVPGRRVRVRDPRTGQPLGEGLHIQLGGAPSPSRARRASVRPVCAQVEGDGSVIAVREDLPLHLPPRHSGSERVAGKGEVDDGAALRTGEGRRVSGVQQHDVQGRERVEEGDAAGFRLAAAPLRRPGIEIARNDEGPLVLGLLHHVCQQSGKLGVGESGWSVYAEDVHVADTGPREEGEGSRWAILHRQTSADPDGSLPVGVGYPRVVWTRVFILVAHDGHVYAELSHRLAQEVLGRPAVVEVEL</sequence>
<evidence type="ECO:0000313" key="3">
    <source>
        <dbReference type="Proteomes" id="UP000479190"/>
    </source>
</evidence>
<reference evidence="2 3" key="1">
    <citation type="submission" date="2020-02" db="EMBL/GenBank/DDBJ databases">
        <authorList>
            <person name="Ferguson B K."/>
        </authorList>
    </citation>
    <scope>NUCLEOTIDE SEQUENCE [LARGE SCALE GENOMIC DNA]</scope>
</reference>